<dbReference type="InterPro" id="IPR027417">
    <property type="entry name" value="P-loop_NTPase"/>
</dbReference>
<dbReference type="Gene3D" id="3.40.50.300">
    <property type="entry name" value="P-loop containing nucleotide triphosphate hydrolases"/>
    <property type="match status" value="1"/>
</dbReference>
<protein>
    <submittedName>
        <fullName evidence="1">Uncharacterized protein</fullName>
    </submittedName>
</protein>
<organism evidence="1 2">
    <name type="scientific">Beauveria asiatica</name>
    <dbReference type="NCBI Taxonomy" id="1069075"/>
    <lineage>
        <taxon>Eukaryota</taxon>
        <taxon>Fungi</taxon>
        <taxon>Dikarya</taxon>
        <taxon>Ascomycota</taxon>
        <taxon>Pezizomycotina</taxon>
        <taxon>Sordariomycetes</taxon>
        <taxon>Hypocreomycetidae</taxon>
        <taxon>Hypocreales</taxon>
        <taxon>Cordycipitaceae</taxon>
        <taxon>Beauveria</taxon>
    </lineage>
</organism>
<reference evidence="1 2" key="1">
    <citation type="submission" date="2020-02" db="EMBL/GenBank/DDBJ databases">
        <title>Comparative genomics of the hypocrealean fungal genus Beauvera.</title>
        <authorList>
            <person name="Showalter D.N."/>
            <person name="Bushley K.E."/>
            <person name="Rehner S.A."/>
        </authorList>
    </citation>
    <scope>NUCLEOTIDE SEQUENCE [LARGE SCALE GENOMIC DNA]</scope>
    <source>
        <strain evidence="1 2">ARSEF4384</strain>
    </source>
</reference>
<proteinExistence type="predicted"/>
<gene>
    <name evidence="1" type="ORF">G3M48_003158</name>
</gene>
<dbReference type="EMBL" id="JAAHCF010000212">
    <property type="protein sequence ID" value="KAK8146415.1"/>
    <property type="molecule type" value="Genomic_DNA"/>
</dbReference>
<evidence type="ECO:0000313" key="1">
    <source>
        <dbReference type="EMBL" id="KAK8146415.1"/>
    </source>
</evidence>
<sequence>MAEPIPLPIIHVNGFPGTGKLTVAKHLEQLLTPRARLVHNHLLINAADAVLRRDEAGYQNLRRAVRTAVFSSLADSAATHKFVYLFTDFQSNDEVGSGVCAEYLAAARQRKCKLISVILGCDVDTNVGRLVTDERRAHGKITDEALLRKFRDAVDIHRFEDLEVSSLEMDVSSVNAEEAAKQILQHVVRVCPEVGYKSGE</sequence>
<dbReference type="Proteomes" id="UP001397290">
    <property type="component" value="Unassembled WGS sequence"/>
</dbReference>
<comment type="caution">
    <text evidence="1">The sequence shown here is derived from an EMBL/GenBank/DDBJ whole genome shotgun (WGS) entry which is preliminary data.</text>
</comment>
<accession>A0AAW0RWK0</accession>
<name>A0AAW0RWK0_9HYPO</name>
<keyword evidence="2" id="KW-1185">Reference proteome</keyword>
<dbReference type="AlphaFoldDB" id="A0AAW0RWK0"/>
<evidence type="ECO:0000313" key="2">
    <source>
        <dbReference type="Proteomes" id="UP001397290"/>
    </source>
</evidence>
<dbReference type="SUPFAM" id="SSF52540">
    <property type="entry name" value="P-loop containing nucleoside triphosphate hydrolases"/>
    <property type="match status" value="1"/>
</dbReference>